<reference evidence="9" key="1">
    <citation type="submission" date="2016-12" db="EMBL/GenBank/DDBJ databases">
        <title>The genomes of Aspergillus section Nigri reveals drivers in fungal speciation.</title>
        <authorList>
            <consortium name="DOE Joint Genome Institute"/>
            <person name="Vesth T.C."/>
            <person name="Nybo J."/>
            <person name="Theobald S."/>
            <person name="Brandl J."/>
            <person name="Frisvad J.C."/>
            <person name="Nielsen K.F."/>
            <person name="Lyhne E.K."/>
            <person name="Kogle M.E."/>
            <person name="Kuo A."/>
            <person name="Riley R."/>
            <person name="Clum A."/>
            <person name="Nolan M."/>
            <person name="Lipzen A."/>
            <person name="Salamov A."/>
            <person name="Henrissat B."/>
            <person name="Wiebenga A."/>
            <person name="De Vries R.P."/>
            <person name="Grigoriev I.V."/>
            <person name="Mortensen U.H."/>
            <person name="Andersen M.R."/>
            <person name="Baker S.E."/>
        </authorList>
    </citation>
    <scope>NUCLEOTIDE SEQUENCE [LARGE SCALE GENOMIC DNA]</scope>
    <source>
        <strain evidence="9">CBS 115656</strain>
    </source>
</reference>
<dbReference type="InterPro" id="IPR005829">
    <property type="entry name" value="Sugar_transporter_CS"/>
</dbReference>
<feature type="transmembrane region" description="Helical" evidence="7">
    <location>
        <begin position="353"/>
        <end position="375"/>
    </location>
</feature>
<dbReference type="RefSeq" id="XP_025476986.1">
    <property type="nucleotide sequence ID" value="XM_025625432.1"/>
</dbReference>
<dbReference type="OrthoDB" id="6339427at2759"/>
<evidence type="ECO:0000313" key="9">
    <source>
        <dbReference type="EMBL" id="PYH31508.1"/>
    </source>
</evidence>
<comment type="subcellular location">
    <subcellularLocation>
        <location evidence="1">Membrane</location>
        <topology evidence="1">Multi-pass membrane protein</topology>
    </subcellularLocation>
</comment>
<evidence type="ECO:0000259" key="8">
    <source>
        <dbReference type="PROSITE" id="PS50850"/>
    </source>
</evidence>
<name>A0A318YUF6_ASPNB</name>
<dbReference type="InterPro" id="IPR003663">
    <property type="entry name" value="Sugar/inositol_transpt"/>
</dbReference>
<proteinExistence type="inferred from homology"/>
<sequence length="470" mass="52706">MFNFKTPYFGLRGGWLTFWITLACGADMTLYGYDQSVFSGVVISHDFLQLHNLEGPSKTSLLGTVTAIYDVGCFLGSICAYWLGERLGRRKTVLVGTTVMAIGALLQASSYSVGQMMAGRVIAGIGNGLNTSTAPIWQVETSNVHWRGKLVILENVLVLVGWLIAHGQEEAAVQIIADLENKSTNDPFVQFQTNEIRYSVEYERANSVSFSDILRGRAHERSGTKTIRRLILGMGAQAIQQFSGINVTSYYLPTVLTKSLQYLCFSMIGIPNVERWGRRALLMFGATGQCLCYTFITALIRYNEMPGYPHQHEVASASVAFFFMYYVFFGIGMQGVPWLYPTEINSLTMRTKGAALGAATNWIFNFMVVEITPIGIQNLGWRFYTIWIALNAAMVPVIYVFYPETAGRTLEDMDDYYRGNPPLFVCFDREAISRKRPERYQVRDEHVIRAKEGDMMESAQHVENATAVMA</sequence>
<accession>A0A318YUF6</accession>
<feature type="transmembrane region" description="Helical" evidence="7">
    <location>
        <begin position="61"/>
        <end position="83"/>
    </location>
</feature>
<dbReference type="EMBL" id="KZ821472">
    <property type="protein sequence ID" value="PYH31508.1"/>
    <property type="molecule type" value="Genomic_DNA"/>
</dbReference>
<dbReference type="PROSITE" id="PS50850">
    <property type="entry name" value="MFS"/>
    <property type="match status" value="1"/>
</dbReference>
<feature type="domain" description="Major facilitator superfamily (MFS) profile" evidence="8">
    <location>
        <begin position="20"/>
        <end position="406"/>
    </location>
</feature>
<dbReference type="GeneID" id="37127888"/>
<dbReference type="Pfam" id="PF00083">
    <property type="entry name" value="Sugar_tr"/>
    <property type="match status" value="1"/>
</dbReference>
<dbReference type="Proteomes" id="UP000247647">
    <property type="component" value="Unassembled WGS sequence"/>
</dbReference>
<dbReference type="PANTHER" id="PTHR48022:SF26">
    <property type="entry name" value="MAJOR FACILITATOR SUPERFAMILY (MFS) PROFILE DOMAIN-CONTAINING PROTEIN-RELATED"/>
    <property type="match status" value="1"/>
</dbReference>
<feature type="transmembrane region" description="Helical" evidence="7">
    <location>
        <begin position="320"/>
        <end position="341"/>
    </location>
</feature>
<evidence type="ECO:0000256" key="2">
    <source>
        <dbReference type="ARBA" id="ARBA00010992"/>
    </source>
</evidence>
<dbReference type="Gene3D" id="1.20.1250.20">
    <property type="entry name" value="MFS general substrate transporter like domains"/>
    <property type="match status" value="2"/>
</dbReference>
<dbReference type="InterPro" id="IPR050360">
    <property type="entry name" value="MFS_Sugar_Transporters"/>
</dbReference>
<dbReference type="GO" id="GO:0005351">
    <property type="term" value="F:carbohydrate:proton symporter activity"/>
    <property type="evidence" value="ECO:0007669"/>
    <property type="project" value="TreeGrafter"/>
</dbReference>
<dbReference type="PANTHER" id="PTHR48022">
    <property type="entry name" value="PLASTIDIC GLUCOSE TRANSPORTER 4"/>
    <property type="match status" value="1"/>
</dbReference>
<dbReference type="InterPro" id="IPR005828">
    <property type="entry name" value="MFS_sugar_transport-like"/>
</dbReference>
<evidence type="ECO:0000256" key="4">
    <source>
        <dbReference type="ARBA" id="ARBA00022692"/>
    </source>
</evidence>
<feature type="transmembrane region" description="Helical" evidence="7">
    <location>
        <begin position="280"/>
        <end position="300"/>
    </location>
</feature>
<dbReference type="InterPro" id="IPR036259">
    <property type="entry name" value="MFS_trans_sf"/>
</dbReference>
<keyword evidence="10" id="KW-1185">Reference proteome</keyword>
<feature type="transmembrane region" description="Helical" evidence="7">
    <location>
        <begin position="381"/>
        <end position="402"/>
    </location>
</feature>
<dbReference type="PROSITE" id="PS00216">
    <property type="entry name" value="SUGAR_TRANSPORT_1"/>
    <property type="match status" value="1"/>
</dbReference>
<protein>
    <submittedName>
        <fullName evidence="9">Sugar transporter</fullName>
    </submittedName>
</protein>
<comment type="similarity">
    <text evidence="2">Belongs to the major facilitator superfamily. Sugar transporter (TC 2.A.1.1) family.</text>
</comment>
<evidence type="ECO:0000313" key="10">
    <source>
        <dbReference type="Proteomes" id="UP000247647"/>
    </source>
</evidence>
<evidence type="ECO:0000256" key="7">
    <source>
        <dbReference type="SAM" id="Phobius"/>
    </source>
</evidence>
<keyword evidence="9" id="KW-0762">Sugar transport</keyword>
<keyword evidence="6 7" id="KW-0472">Membrane</keyword>
<dbReference type="GO" id="GO:0016020">
    <property type="term" value="C:membrane"/>
    <property type="evidence" value="ECO:0007669"/>
    <property type="project" value="UniProtKB-SubCell"/>
</dbReference>
<evidence type="ECO:0000256" key="5">
    <source>
        <dbReference type="ARBA" id="ARBA00022989"/>
    </source>
</evidence>
<dbReference type="PROSITE" id="PS51257">
    <property type="entry name" value="PROKAR_LIPOPROTEIN"/>
    <property type="match status" value="1"/>
</dbReference>
<dbReference type="InterPro" id="IPR020846">
    <property type="entry name" value="MFS_dom"/>
</dbReference>
<keyword evidence="3" id="KW-0813">Transport</keyword>
<dbReference type="PRINTS" id="PR00171">
    <property type="entry name" value="SUGRTRNSPORT"/>
</dbReference>
<gene>
    <name evidence="9" type="ORF">BO87DRAFT_399328</name>
</gene>
<dbReference type="SUPFAM" id="SSF103473">
    <property type="entry name" value="MFS general substrate transporter"/>
    <property type="match status" value="1"/>
</dbReference>
<evidence type="ECO:0000256" key="3">
    <source>
        <dbReference type="ARBA" id="ARBA00022448"/>
    </source>
</evidence>
<keyword evidence="5 7" id="KW-1133">Transmembrane helix</keyword>
<evidence type="ECO:0000256" key="1">
    <source>
        <dbReference type="ARBA" id="ARBA00004141"/>
    </source>
</evidence>
<dbReference type="AlphaFoldDB" id="A0A318YUF6"/>
<organism evidence="9 10">
    <name type="scientific">Aspergillus neoniger (strain CBS 115656)</name>
    <dbReference type="NCBI Taxonomy" id="1448310"/>
    <lineage>
        <taxon>Eukaryota</taxon>
        <taxon>Fungi</taxon>
        <taxon>Dikarya</taxon>
        <taxon>Ascomycota</taxon>
        <taxon>Pezizomycotina</taxon>
        <taxon>Eurotiomycetes</taxon>
        <taxon>Eurotiomycetidae</taxon>
        <taxon>Eurotiales</taxon>
        <taxon>Aspergillaceae</taxon>
        <taxon>Aspergillus</taxon>
        <taxon>Aspergillus subgen. Circumdati</taxon>
    </lineage>
</organism>
<evidence type="ECO:0000256" key="6">
    <source>
        <dbReference type="ARBA" id="ARBA00023136"/>
    </source>
</evidence>
<keyword evidence="4 7" id="KW-0812">Transmembrane</keyword>